<comment type="caution">
    <text evidence="1">The sequence shown here is derived from an EMBL/GenBank/DDBJ whole genome shotgun (WGS) entry which is preliminary data.</text>
</comment>
<evidence type="ECO:0000313" key="2">
    <source>
        <dbReference type="Proteomes" id="UP000013015"/>
    </source>
</evidence>
<dbReference type="Gene3D" id="1.10.150.240">
    <property type="entry name" value="Putative phosphatase, domain 2"/>
    <property type="match status" value="1"/>
</dbReference>
<dbReference type="STRING" id="888050.HMPREF9004_1363"/>
<dbReference type="PANTHER" id="PTHR18901:SF38">
    <property type="entry name" value="PSEUDOURIDINE-5'-PHOSPHATASE"/>
    <property type="match status" value="1"/>
</dbReference>
<keyword evidence="2" id="KW-1185">Reference proteome</keyword>
<dbReference type="CDD" id="cd07505">
    <property type="entry name" value="HAD_BPGM-like"/>
    <property type="match status" value="1"/>
</dbReference>
<dbReference type="InterPro" id="IPR023198">
    <property type="entry name" value="PGP-like_dom2"/>
</dbReference>
<dbReference type="EMBL" id="AQHZ01000023">
    <property type="protein sequence ID" value="ENO17872.1"/>
    <property type="molecule type" value="Genomic_DNA"/>
</dbReference>
<dbReference type="eggNOG" id="COG0637">
    <property type="taxonomic scope" value="Bacteria"/>
</dbReference>
<dbReference type="SFLD" id="SFLDS00003">
    <property type="entry name" value="Haloacid_Dehalogenase"/>
    <property type="match status" value="1"/>
</dbReference>
<dbReference type="PATRIC" id="fig|888050.3.peg.1301"/>
<evidence type="ECO:0000313" key="1">
    <source>
        <dbReference type="EMBL" id="ENO17872.1"/>
    </source>
</evidence>
<dbReference type="InterPro" id="IPR041492">
    <property type="entry name" value="HAD_2"/>
</dbReference>
<dbReference type="InterPro" id="IPR023214">
    <property type="entry name" value="HAD_sf"/>
</dbReference>
<dbReference type="OrthoDB" id="9797743at2"/>
<protein>
    <submittedName>
        <fullName evidence="1">Phosphoglycolate phosphatase</fullName>
        <ecNumber evidence="1">3.1.3.18</ecNumber>
    </submittedName>
</protein>
<dbReference type="Pfam" id="PF13419">
    <property type="entry name" value="HAD_2"/>
    <property type="match status" value="1"/>
</dbReference>
<keyword evidence="1" id="KW-0378">Hydrolase</keyword>
<dbReference type="Gene3D" id="3.40.50.1000">
    <property type="entry name" value="HAD superfamily/HAD-like"/>
    <property type="match status" value="1"/>
</dbReference>
<dbReference type="InterPro" id="IPR036412">
    <property type="entry name" value="HAD-like_sf"/>
</dbReference>
<dbReference type="AlphaFoldDB" id="N6X361"/>
<accession>N6X361</accession>
<dbReference type="GO" id="GO:0008967">
    <property type="term" value="F:phosphoglycolate phosphatase activity"/>
    <property type="evidence" value="ECO:0007669"/>
    <property type="project" value="UniProtKB-EC"/>
</dbReference>
<dbReference type="InterPro" id="IPR006439">
    <property type="entry name" value="HAD-SF_hydro_IA"/>
</dbReference>
<dbReference type="Proteomes" id="UP000013015">
    <property type="component" value="Unassembled WGS sequence"/>
</dbReference>
<dbReference type="EC" id="3.1.3.18" evidence="1"/>
<dbReference type="RefSeq" id="WP_005963623.1">
    <property type="nucleotide sequence ID" value="NZ_CP040505.1"/>
</dbReference>
<dbReference type="HOGENOM" id="CLU_045011_13_1_11"/>
<sequence>MLPEALLLDQDGTLIDSEPLWEQAEAEMMRSLGGELTRDMREKMIGGPLRTTIDIMLEATGANRDPQELEIQLVSEVARLVQSGGVPWMPGVHSLFNRMNAAGVPLGLVTSSWRQIADGVAQAAPEPGFARIVTGEDIARPKPEPDAYVKAARLFGADIRRCVAVEDSLTGIRSALASGAIVVVIPGVVDVPASSAYSRVTCFDDVSIELLEALMAGERFDLL</sequence>
<organism evidence="1 2">
    <name type="scientific">Schaalia cardiffensis F0333</name>
    <dbReference type="NCBI Taxonomy" id="888050"/>
    <lineage>
        <taxon>Bacteria</taxon>
        <taxon>Bacillati</taxon>
        <taxon>Actinomycetota</taxon>
        <taxon>Actinomycetes</taxon>
        <taxon>Actinomycetales</taxon>
        <taxon>Actinomycetaceae</taxon>
        <taxon>Schaalia</taxon>
    </lineage>
</organism>
<dbReference type="SFLD" id="SFLDG01129">
    <property type="entry name" value="C1.5:_HAD__Beta-PGM__Phosphata"/>
    <property type="match status" value="1"/>
</dbReference>
<dbReference type="NCBIfam" id="TIGR01509">
    <property type="entry name" value="HAD-SF-IA-v3"/>
    <property type="match status" value="1"/>
</dbReference>
<dbReference type="SUPFAM" id="SSF56784">
    <property type="entry name" value="HAD-like"/>
    <property type="match status" value="1"/>
</dbReference>
<dbReference type="PANTHER" id="PTHR18901">
    <property type="entry name" value="2-DEOXYGLUCOSE-6-PHOSPHATE PHOSPHATASE 2"/>
    <property type="match status" value="1"/>
</dbReference>
<reference evidence="1 2" key="1">
    <citation type="submission" date="2013-03" db="EMBL/GenBank/DDBJ databases">
        <title>Reference genome for the Human Microbiome Project.</title>
        <authorList>
            <person name="Aqrawi P."/>
            <person name="Ayvaz T."/>
            <person name="Bess C."/>
            <person name="Blankenburg K."/>
            <person name="Coyle M."/>
            <person name="Deng J."/>
            <person name="Forbes L."/>
            <person name="Fowler G."/>
            <person name="Francisco L."/>
            <person name="Fu Q."/>
            <person name="Gibbs R."/>
            <person name="Gross S."/>
            <person name="Gubbala S."/>
            <person name="Hale W."/>
            <person name="Hemphill L."/>
            <person name="Highlander S."/>
            <person name="Hirani K."/>
            <person name="Jackson L."/>
            <person name="Jakkamsetti A."/>
            <person name="Javaid M."/>
            <person name="Jayaseelan J.C."/>
            <person name="Jiang H."/>
            <person name="Joshi V."/>
            <person name="Korchina V."/>
            <person name="Kovar C."/>
            <person name="Lara F."/>
            <person name="Lee S."/>
            <person name="Liu Y."/>
            <person name="Mata R."/>
            <person name="Mathew T."/>
            <person name="Munidasa M."/>
            <person name="Muzny D."/>
            <person name="Nazareth L."/>
            <person name="Ngo R."/>
            <person name="Nguyen L."/>
            <person name="Nguyen N."/>
            <person name="Okwuonu G."/>
            <person name="Ongeri F."/>
            <person name="Palculict T."/>
            <person name="Patil S."/>
            <person name="Petrosino J."/>
            <person name="Pham C."/>
            <person name="Pham P."/>
            <person name="Pu L.-L."/>
            <person name="Qin X."/>
            <person name="Qu J."/>
            <person name="Reid J."/>
            <person name="Ross M."/>
            <person name="Ruth R."/>
            <person name="Saada N."/>
            <person name="San Lucas F."/>
            <person name="Santibanez J."/>
            <person name="Shang Y."/>
            <person name="Simmons D."/>
            <person name="Song X.-Z."/>
            <person name="Tang L.-Y."/>
            <person name="Thornton R."/>
            <person name="Warren J."/>
            <person name="Weissenberger G."/>
            <person name="Wilczek-Boney K."/>
            <person name="Worley K."/>
            <person name="Youmans B."/>
            <person name="Zhang J."/>
            <person name="Zhang L."/>
            <person name="Zhao Z."/>
            <person name="Zhou C."/>
            <person name="Zhu D."/>
            <person name="Zhu Y."/>
        </authorList>
    </citation>
    <scope>NUCLEOTIDE SEQUENCE [LARGE SCALE GENOMIC DNA]</scope>
    <source>
        <strain evidence="1 2">F0333</strain>
    </source>
</reference>
<gene>
    <name evidence="1" type="ORF">HMPREF9004_1363</name>
</gene>
<name>N6X361_9ACTO</name>
<proteinExistence type="predicted"/>